<evidence type="ECO:0000313" key="9">
    <source>
        <dbReference type="Proteomes" id="UP000651837"/>
    </source>
</evidence>
<name>A0A316DUK1_9FLAO</name>
<dbReference type="InterPro" id="IPR019869">
    <property type="entry name" value="Motility-assoc_PPIase_GldI"/>
</dbReference>
<dbReference type="PROSITE" id="PS51257">
    <property type="entry name" value="PROKAR_LIPOPROTEIN"/>
    <property type="match status" value="1"/>
</dbReference>
<sequence>MKKLPLILLVIALASCGGPEPRRPVQMKTSTINTSIERSKKLLALEESMIEAIVKKDSINEYTHSNSGAWYYYVQRNDEATYTPQPDDLVTMTYTVTGFNNDTIYTQDEIGIFNYKVDKQELFPGLRNSVKLLKEKETATFLFPSSLAYGYHGDDNKIGVNVPIKATVTLLAIKKQQDSTQN</sequence>
<dbReference type="EMBL" id="QGGQ01000009">
    <property type="protein sequence ID" value="PWK22007.1"/>
    <property type="molecule type" value="Genomic_DNA"/>
</dbReference>
<evidence type="ECO:0000313" key="7">
    <source>
        <dbReference type="EMBL" id="PWK22007.1"/>
    </source>
</evidence>
<dbReference type="Proteomes" id="UP000245667">
    <property type="component" value="Unassembled WGS sequence"/>
</dbReference>
<keyword evidence="3 4" id="KW-0413">Isomerase</keyword>
<keyword evidence="2 3" id="KW-0697">Rotamase</keyword>
<dbReference type="PROSITE" id="PS50059">
    <property type="entry name" value="FKBP_PPIASE"/>
    <property type="match status" value="1"/>
</dbReference>
<accession>A0A316DUK1</accession>
<organism evidence="7 8">
    <name type="scientific">Maribacter polysiphoniae</name>
    <dbReference type="NCBI Taxonomy" id="429344"/>
    <lineage>
        <taxon>Bacteria</taxon>
        <taxon>Pseudomonadati</taxon>
        <taxon>Bacteroidota</taxon>
        <taxon>Flavobacteriia</taxon>
        <taxon>Flavobacteriales</taxon>
        <taxon>Flavobacteriaceae</taxon>
        <taxon>Maribacter</taxon>
    </lineage>
</organism>
<evidence type="ECO:0000256" key="1">
    <source>
        <dbReference type="ARBA" id="ARBA00000971"/>
    </source>
</evidence>
<dbReference type="EMBL" id="JACWLN010000013">
    <property type="protein sequence ID" value="MBD1262705.1"/>
    <property type="molecule type" value="Genomic_DNA"/>
</dbReference>
<reference evidence="7 8" key="1">
    <citation type="submission" date="2018-05" db="EMBL/GenBank/DDBJ databases">
        <title>Genomic Encyclopedia of Archaeal and Bacterial Type Strains, Phase II (KMG-II): from individual species to whole genera.</title>
        <authorList>
            <person name="Goeker M."/>
        </authorList>
    </citation>
    <scope>NUCLEOTIDE SEQUENCE [LARGE SCALE GENOMIC DNA]</scope>
    <source>
        <strain evidence="7 8">DSM 23514</strain>
    </source>
</reference>
<dbReference type="EC" id="5.2.1.8" evidence="4"/>
<dbReference type="Proteomes" id="UP000651837">
    <property type="component" value="Unassembled WGS sequence"/>
</dbReference>
<keyword evidence="9" id="KW-1185">Reference proteome</keyword>
<gene>
    <name evidence="6" type="primary">gldI</name>
    <name evidence="6" type="ORF">HZY62_19065</name>
    <name evidence="7" type="ORF">LX92_03359</name>
</gene>
<comment type="caution">
    <text evidence="7">The sequence shown here is derived from an EMBL/GenBank/DDBJ whole genome shotgun (WGS) entry which is preliminary data.</text>
</comment>
<comment type="catalytic activity">
    <reaction evidence="1 3 4">
        <text>[protein]-peptidylproline (omega=180) = [protein]-peptidylproline (omega=0)</text>
        <dbReference type="Rhea" id="RHEA:16237"/>
        <dbReference type="Rhea" id="RHEA-COMP:10747"/>
        <dbReference type="Rhea" id="RHEA-COMP:10748"/>
        <dbReference type="ChEBI" id="CHEBI:83833"/>
        <dbReference type="ChEBI" id="CHEBI:83834"/>
        <dbReference type="EC" id="5.2.1.8"/>
    </reaction>
</comment>
<dbReference type="NCBIfam" id="TIGR03516">
    <property type="entry name" value="ppisom_GldI"/>
    <property type="match status" value="1"/>
</dbReference>
<dbReference type="OrthoDB" id="1093155at2"/>
<dbReference type="InterPro" id="IPR046357">
    <property type="entry name" value="PPIase_dom_sf"/>
</dbReference>
<dbReference type="Pfam" id="PF00254">
    <property type="entry name" value="FKBP_C"/>
    <property type="match status" value="1"/>
</dbReference>
<reference evidence="6 9" key="2">
    <citation type="submission" date="2020-07" db="EMBL/GenBank/DDBJ databases">
        <title>The draft genome sequence of Maribacter polysiphoniae KCTC 22021.</title>
        <authorList>
            <person name="Mu L."/>
        </authorList>
    </citation>
    <scope>NUCLEOTIDE SEQUENCE [LARGE SCALE GENOMIC DNA]</scope>
    <source>
        <strain evidence="6 9">KCTC 22021</strain>
    </source>
</reference>
<dbReference type="RefSeq" id="WP_109653076.1">
    <property type="nucleotide sequence ID" value="NZ_JACWLN010000013.1"/>
</dbReference>
<dbReference type="SUPFAM" id="SSF54534">
    <property type="entry name" value="FKBP-like"/>
    <property type="match status" value="1"/>
</dbReference>
<dbReference type="GO" id="GO:0003755">
    <property type="term" value="F:peptidyl-prolyl cis-trans isomerase activity"/>
    <property type="evidence" value="ECO:0007669"/>
    <property type="project" value="UniProtKB-UniRule"/>
</dbReference>
<protein>
    <recommendedName>
        <fullName evidence="4">Peptidyl-prolyl cis-trans isomerase</fullName>
        <ecNumber evidence="4">5.2.1.8</ecNumber>
    </recommendedName>
</protein>
<evidence type="ECO:0000256" key="2">
    <source>
        <dbReference type="ARBA" id="ARBA00023110"/>
    </source>
</evidence>
<dbReference type="Gene3D" id="3.10.50.40">
    <property type="match status" value="1"/>
</dbReference>
<proteinExistence type="inferred from homology"/>
<dbReference type="AlphaFoldDB" id="A0A316DUK1"/>
<evidence type="ECO:0000313" key="6">
    <source>
        <dbReference type="EMBL" id="MBD1262705.1"/>
    </source>
</evidence>
<comment type="similarity">
    <text evidence="4">Belongs to the FKBP-type PPIase family.</text>
</comment>
<evidence type="ECO:0000313" key="8">
    <source>
        <dbReference type="Proteomes" id="UP000245667"/>
    </source>
</evidence>
<evidence type="ECO:0000259" key="5">
    <source>
        <dbReference type="PROSITE" id="PS50059"/>
    </source>
</evidence>
<evidence type="ECO:0000256" key="4">
    <source>
        <dbReference type="RuleBase" id="RU003915"/>
    </source>
</evidence>
<dbReference type="InterPro" id="IPR001179">
    <property type="entry name" value="PPIase_FKBP_dom"/>
</dbReference>
<evidence type="ECO:0000256" key="3">
    <source>
        <dbReference type="PROSITE-ProRule" id="PRU00277"/>
    </source>
</evidence>
<feature type="domain" description="PPIase FKBP-type" evidence="5">
    <location>
        <begin position="87"/>
        <end position="174"/>
    </location>
</feature>